<feature type="compositionally biased region" description="Low complexity" evidence="1">
    <location>
        <begin position="226"/>
        <end position="245"/>
    </location>
</feature>
<dbReference type="Gene3D" id="3.10.350.10">
    <property type="entry name" value="LysM domain"/>
    <property type="match status" value="1"/>
</dbReference>
<gene>
    <name evidence="3" type="primary">spoVID</name>
    <name evidence="3" type="ORF">J7W16_00890</name>
</gene>
<dbReference type="EMBL" id="JAGKSQ010000001">
    <property type="protein sequence ID" value="MBP3949669.1"/>
    <property type="molecule type" value="Genomic_DNA"/>
</dbReference>
<dbReference type="PROSITE" id="PS51782">
    <property type="entry name" value="LYSM"/>
    <property type="match status" value="1"/>
</dbReference>
<feature type="region of interest" description="Disordered" evidence="1">
    <location>
        <begin position="171"/>
        <end position="254"/>
    </location>
</feature>
<dbReference type="InterPro" id="IPR014256">
    <property type="entry name" value="Spore_VI_D"/>
</dbReference>
<reference evidence="3" key="1">
    <citation type="submission" date="2021-03" db="EMBL/GenBank/DDBJ databases">
        <title>Bacillus suaedae sp. nov., isolated from Suaeda aralocaspica.</title>
        <authorList>
            <person name="Lei R.F.R."/>
        </authorList>
    </citation>
    <scope>NUCLEOTIDE SEQUENCE</scope>
    <source>
        <strain evidence="3">YZJH907-2</strain>
    </source>
</reference>
<evidence type="ECO:0000256" key="1">
    <source>
        <dbReference type="SAM" id="MobiDB-lite"/>
    </source>
</evidence>
<feature type="domain" description="LysM" evidence="2">
    <location>
        <begin position="346"/>
        <end position="389"/>
    </location>
</feature>
<dbReference type="Pfam" id="PF01476">
    <property type="entry name" value="LysM"/>
    <property type="match status" value="1"/>
</dbReference>
<keyword evidence="4" id="KW-1185">Reference proteome</keyword>
<dbReference type="InterPro" id="IPR018392">
    <property type="entry name" value="LysM"/>
</dbReference>
<proteinExistence type="predicted"/>
<name>A0A940WNE4_9BACI</name>
<dbReference type="AlphaFoldDB" id="A0A940WNE4"/>
<dbReference type="InterPro" id="IPR048862">
    <property type="entry name" value="SPOCS_spoVID_N"/>
</dbReference>
<dbReference type="Proteomes" id="UP000678228">
    <property type="component" value="Unassembled WGS sequence"/>
</dbReference>
<feature type="compositionally biased region" description="Polar residues" evidence="1">
    <location>
        <begin position="177"/>
        <end position="188"/>
    </location>
</feature>
<accession>A0A940WNE4</accession>
<evidence type="ECO:0000313" key="4">
    <source>
        <dbReference type="Proteomes" id="UP000678228"/>
    </source>
</evidence>
<feature type="compositionally biased region" description="Basic and acidic residues" evidence="1">
    <location>
        <begin position="212"/>
        <end position="223"/>
    </location>
</feature>
<evidence type="ECO:0000259" key="2">
    <source>
        <dbReference type="PROSITE" id="PS51782"/>
    </source>
</evidence>
<sequence>MSQEHPSKLSFSIEESVWLNKGQEVEEIVGMSLEPEIVIEEKDLHVYIRGGLRLLGEYRSAKVDDSVDVGHSLEQQVSFRSAGDVTVSPNGIGEIKHFFPIDVTIPSSRIQNLDDVYVQVESFDYDLPEKSCIQLTADIGISGMTYQQEEEVKPRVDLEEAVPTAFTYEAKREAESETTSPINPNNEPVNEAEGEPIPKDTTPSFAPSPVSRFERKEQPKEELYTPSAALAEEPAEESPSASLAPEVEEVKEVEELEELEPVNYEEDLEELDEIDEIEEQEPFAAVRQTETKINLAPLKELATVSNEQTEETKAGNESEPVTPREENALYLTKMLSKGEERFSKWRMCIIQENETLDIIAERYEISTSQLMRTNRLQGEQVEEGQILYIPVSVESL</sequence>
<dbReference type="NCBIfam" id="TIGR02907">
    <property type="entry name" value="spore_VI_D"/>
    <property type="match status" value="1"/>
</dbReference>
<dbReference type="InterPro" id="IPR036779">
    <property type="entry name" value="LysM_dom_sf"/>
</dbReference>
<dbReference type="SUPFAM" id="SSF54106">
    <property type="entry name" value="LysM domain"/>
    <property type="match status" value="1"/>
</dbReference>
<dbReference type="RefSeq" id="WP_210595046.1">
    <property type="nucleotide sequence ID" value="NZ_JAGKSQ010000001.1"/>
</dbReference>
<dbReference type="CDD" id="cd00118">
    <property type="entry name" value="LysM"/>
    <property type="match status" value="1"/>
</dbReference>
<evidence type="ECO:0000313" key="3">
    <source>
        <dbReference type="EMBL" id="MBP3949669.1"/>
    </source>
</evidence>
<organism evidence="3 4">
    <name type="scientific">Halalkalibacter suaedae</name>
    <dbReference type="NCBI Taxonomy" id="2822140"/>
    <lineage>
        <taxon>Bacteria</taxon>
        <taxon>Bacillati</taxon>
        <taxon>Bacillota</taxon>
        <taxon>Bacilli</taxon>
        <taxon>Bacillales</taxon>
        <taxon>Bacillaceae</taxon>
        <taxon>Halalkalibacter</taxon>
    </lineage>
</organism>
<dbReference type="Pfam" id="PF20918">
    <property type="entry name" value="SPOCS_spoVID-N"/>
    <property type="match status" value="1"/>
</dbReference>
<protein>
    <submittedName>
        <fullName evidence="3">Stage VI sporulation protein D</fullName>
    </submittedName>
</protein>
<comment type="caution">
    <text evidence="3">The sequence shown here is derived from an EMBL/GenBank/DDBJ whole genome shotgun (WGS) entry which is preliminary data.</text>
</comment>
<dbReference type="SMART" id="SM00257">
    <property type="entry name" value="LysM"/>
    <property type="match status" value="1"/>
</dbReference>